<keyword evidence="4" id="KW-1185">Reference proteome</keyword>
<evidence type="ECO:0000313" key="4">
    <source>
        <dbReference type="Proteomes" id="UP000001933"/>
    </source>
</evidence>
<organism evidence="3 4">
    <name type="scientific">Syntrophus aciditrophicus (strain SB)</name>
    <dbReference type="NCBI Taxonomy" id="56780"/>
    <lineage>
        <taxon>Bacteria</taxon>
        <taxon>Pseudomonadati</taxon>
        <taxon>Thermodesulfobacteriota</taxon>
        <taxon>Syntrophia</taxon>
        <taxon>Syntrophales</taxon>
        <taxon>Syntrophaceae</taxon>
        <taxon>Syntrophus</taxon>
    </lineage>
</organism>
<evidence type="ECO:0000313" key="3">
    <source>
        <dbReference type="EMBL" id="ABC77049.1"/>
    </source>
</evidence>
<dbReference type="Proteomes" id="UP000001933">
    <property type="component" value="Chromosome"/>
</dbReference>
<feature type="region of interest" description="Disordered" evidence="1">
    <location>
        <begin position="66"/>
        <end position="87"/>
    </location>
</feature>
<reference evidence="3 4" key="1">
    <citation type="journal article" date="2007" name="Proc. Natl. Acad. Sci. U.S.A.">
        <title>The genome of Syntrophus aciditrophicus: life at the thermodynamic limit of microbial growth.</title>
        <authorList>
            <person name="McInerney M.J."/>
            <person name="Rohlin L."/>
            <person name="Mouttaki H."/>
            <person name="Kim U."/>
            <person name="Krupp R.S."/>
            <person name="Rios-Hernandez L."/>
            <person name="Sieber J."/>
            <person name="Struchtemeyer C.G."/>
            <person name="Bhattacharyya A."/>
            <person name="Campbell J.W."/>
            <person name="Gunsalus R.P."/>
        </authorList>
    </citation>
    <scope>NUCLEOTIDE SEQUENCE [LARGE SCALE GENOMIC DNA]</scope>
    <source>
        <strain evidence="3 4">SB</strain>
    </source>
</reference>
<feature type="domain" description="Helix-turn-helix" evidence="2">
    <location>
        <begin position="17"/>
        <end position="61"/>
    </location>
</feature>
<dbReference type="KEGG" id="sat:SYN_03191"/>
<dbReference type="Pfam" id="PF12728">
    <property type="entry name" value="HTH_17"/>
    <property type="match status" value="1"/>
</dbReference>
<dbReference type="HOGENOM" id="CLU_2482158_0_0_7"/>
<name>Q2LSJ0_SYNAS</name>
<accession>Q2LSJ0</accession>
<sequence>MEFRRSEEKERRMTSQFLSPSEVSSLLRICLKQVYKLLNKGELPGSFKLGGIWMIDRDILMDGLKAKAQRPKPISKPGDRMSRHGLD</sequence>
<dbReference type="AlphaFoldDB" id="Q2LSJ0"/>
<gene>
    <name evidence="3" type="ORF">SYN_03191</name>
</gene>
<proteinExistence type="predicted"/>
<evidence type="ECO:0000259" key="2">
    <source>
        <dbReference type="Pfam" id="PF12728"/>
    </source>
</evidence>
<feature type="compositionally biased region" description="Basic and acidic residues" evidence="1">
    <location>
        <begin position="77"/>
        <end position="87"/>
    </location>
</feature>
<evidence type="ECO:0000256" key="1">
    <source>
        <dbReference type="SAM" id="MobiDB-lite"/>
    </source>
</evidence>
<dbReference type="EMBL" id="CP000252">
    <property type="protein sequence ID" value="ABC77049.1"/>
    <property type="molecule type" value="Genomic_DNA"/>
</dbReference>
<dbReference type="InParanoid" id="Q2LSJ0"/>
<protein>
    <submittedName>
        <fullName evidence="3">Hypothetical cytosolic protein</fullName>
    </submittedName>
</protein>
<dbReference type="InterPro" id="IPR041657">
    <property type="entry name" value="HTH_17"/>
</dbReference>